<gene>
    <name evidence="2" type="ORF">BRAA03T12979Z</name>
    <name evidence="1" type="ORF">BRAPAZ1V2_A03P38340.2</name>
</gene>
<proteinExistence type="predicted"/>
<feature type="non-terminal residue" evidence="2">
    <location>
        <position position="35"/>
    </location>
</feature>
<dbReference type="AlphaFoldDB" id="A0A3P6AC44"/>
<name>A0A3P6AC44_BRACM</name>
<evidence type="ECO:0000313" key="2">
    <source>
        <dbReference type="EMBL" id="VDC81761.1"/>
    </source>
</evidence>
<dbReference type="Proteomes" id="UP000694005">
    <property type="component" value="Chromosome A03"/>
</dbReference>
<sequence>EHKRADPLHLPSSLLCTVSSHTATTTVTTSALAAF</sequence>
<evidence type="ECO:0000313" key="1">
    <source>
        <dbReference type="EMBL" id="CAG7882491.1"/>
    </source>
</evidence>
<dbReference type="Gramene" id="A03p38340.2_BraZ1">
    <property type="protein sequence ID" value="A03p38340.2_BraZ1.CDS.1"/>
    <property type="gene ID" value="A03g38340.2_BraZ1"/>
</dbReference>
<feature type="non-terminal residue" evidence="2">
    <location>
        <position position="1"/>
    </location>
</feature>
<organism evidence="2">
    <name type="scientific">Brassica campestris</name>
    <name type="common">Field mustard</name>
    <dbReference type="NCBI Taxonomy" id="3711"/>
    <lineage>
        <taxon>Eukaryota</taxon>
        <taxon>Viridiplantae</taxon>
        <taxon>Streptophyta</taxon>
        <taxon>Embryophyta</taxon>
        <taxon>Tracheophyta</taxon>
        <taxon>Spermatophyta</taxon>
        <taxon>Magnoliopsida</taxon>
        <taxon>eudicotyledons</taxon>
        <taxon>Gunneridae</taxon>
        <taxon>Pentapetalae</taxon>
        <taxon>rosids</taxon>
        <taxon>malvids</taxon>
        <taxon>Brassicales</taxon>
        <taxon>Brassicaceae</taxon>
        <taxon>Brassiceae</taxon>
        <taxon>Brassica</taxon>
    </lineage>
</organism>
<accession>A0A3P6AC44</accession>
<dbReference type="EMBL" id="LS974619">
    <property type="protein sequence ID" value="CAG7882491.1"/>
    <property type="molecule type" value="Genomic_DNA"/>
</dbReference>
<dbReference type="EMBL" id="LR031572">
    <property type="protein sequence ID" value="VDC81761.1"/>
    <property type="molecule type" value="Genomic_DNA"/>
</dbReference>
<reference evidence="2" key="1">
    <citation type="submission" date="2018-11" db="EMBL/GenBank/DDBJ databases">
        <authorList>
            <consortium name="Genoscope - CEA"/>
            <person name="William W."/>
        </authorList>
    </citation>
    <scope>NUCLEOTIDE SEQUENCE</scope>
</reference>
<protein>
    <submittedName>
        <fullName evidence="1">Uncharacterized protein</fullName>
    </submittedName>
</protein>